<name>A0A6B2FWP2_MYXSQ</name>
<dbReference type="EMBL" id="GHBR01000003">
    <property type="protein sequence ID" value="NDJ95600.1"/>
    <property type="molecule type" value="Transcribed_RNA"/>
</dbReference>
<dbReference type="PROSITE" id="PS50290">
    <property type="entry name" value="PI3_4_KINASE_3"/>
    <property type="match status" value="1"/>
</dbReference>
<dbReference type="GO" id="GO:0005634">
    <property type="term" value="C:nucleus"/>
    <property type="evidence" value="ECO:0007669"/>
    <property type="project" value="TreeGrafter"/>
</dbReference>
<proteinExistence type="inferred from homology"/>
<evidence type="ECO:0000313" key="8">
    <source>
        <dbReference type="EMBL" id="NDJ95600.1"/>
    </source>
</evidence>
<dbReference type="GO" id="GO:0044877">
    <property type="term" value="F:protein-containing complex binding"/>
    <property type="evidence" value="ECO:0007669"/>
    <property type="project" value="InterPro"/>
</dbReference>
<dbReference type="PANTHER" id="PTHR11139">
    <property type="entry name" value="ATAXIA TELANGIECTASIA MUTATED ATM -RELATED"/>
    <property type="match status" value="1"/>
</dbReference>
<dbReference type="GO" id="GO:0004674">
    <property type="term" value="F:protein serine/threonine kinase activity"/>
    <property type="evidence" value="ECO:0007669"/>
    <property type="project" value="UniProtKB-EC"/>
</dbReference>
<dbReference type="InterPro" id="IPR011009">
    <property type="entry name" value="Kinase-like_dom_sf"/>
</dbReference>
<accession>A0A6B2FWP2</accession>
<dbReference type="GO" id="GO:0016242">
    <property type="term" value="P:negative regulation of macroautophagy"/>
    <property type="evidence" value="ECO:0007669"/>
    <property type="project" value="TreeGrafter"/>
</dbReference>
<dbReference type="InterPro" id="IPR003151">
    <property type="entry name" value="PIK-rel_kinase_FAT"/>
</dbReference>
<dbReference type="InterPro" id="IPR000403">
    <property type="entry name" value="PI3/4_kinase_cat_dom"/>
</dbReference>
<evidence type="ECO:0000256" key="2">
    <source>
        <dbReference type="ARBA" id="ARBA00022679"/>
    </source>
</evidence>
<dbReference type="SUPFAM" id="SSF47212">
    <property type="entry name" value="FKBP12-rapamycin-binding domain of FKBP-rapamycin-associated protein (FRAP)"/>
    <property type="match status" value="1"/>
</dbReference>
<dbReference type="SUPFAM" id="SSF56112">
    <property type="entry name" value="Protein kinase-like (PK-like)"/>
    <property type="match status" value="1"/>
</dbReference>
<dbReference type="InterPro" id="IPR036738">
    <property type="entry name" value="FRB_sf"/>
</dbReference>
<evidence type="ECO:0000256" key="4">
    <source>
        <dbReference type="ARBA" id="ARBA00022777"/>
    </source>
</evidence>
<protein>
    <submittedName>
        <fullName evidence="8">Serine/threonine-protein kinase mTOR (Trinotate prediction)</fullName>
    </submittedName>
</protein>
<dbReference type="Pfam" id="PF23593">
    <property type="entry name" value="HEAT_ATR"/>
    <property type="match status" value="1"/>
</dbReference>
<sequence length="763" mass="89007">MSKKIQLSRMGSYSSIGLGKWDSLKSYFNFIPKECFEGSLFRAIYHIKSDACDEAKKFLDDARDYLDGELSSVLVESYERGYKSFLTCQILSELEEAINFKLYPNHQNTIKKTWQKRILKCEKVVSDWRRILDLRSIVIKPHENIETWLKLSSISMKAGRFTLCKNIFDKLLTQIEVDQFNNHTVPNIHPFLTTNYIKYMWYCDKKLDAFNLLKEFTTNYLVTMIKSDISSNQLFEGVNLKKIMAKSYLRLGIWSRDDDINEHDISVSNGYFALAVENNKQYYKAWQAWAKLNYEVALNYKHDNILSSDCNMENNKEGGQNVPGTILCHVVSAVSAFFKSIKFCGKNSFQDTLRLLTLWFEFGEYQEVYDSLIDNIKNVKIDNWLQVLPQLIARIDTPKHKVRRMIQHLLVKVGNHHPQAFIYPLMVSSKSVNDIRSSVVREVLNSVSIHYPGLVEQATMISNELIRVSILWCEDWCYVIEEASKLFLNDKNIPSALALIDSMYQKMSVEVKTPIEIAFIQNNMNELNVALKYRNNFSISNNIKDLIQAWNIYYEVYKRLSKQINLINSIDLQYASPKLFTCRNLILVIPGSYQPHIKTICIQNINPVLTVIDSKQKPRKLSVRGDDGKTYDFLLKGKEDLRQDERIMQLFGLLNNILMNNHETFKRKLEIKRYSVTPISTYSGLIGWVSDCDTLHCLIKEYRNKNKILVKFENNIINKNYPQYDQLDPLHKIDLFERILELTTDTDLAESMWQKKYNIGSLV</sequence>
<dbReference type="InterPro" id="IPR050517">
    <property type="entry name" value="DDR_Repair_Kinase"/>
</dbReference>
<dbReference type="GO" id="GO:0031932">
    <property type="term" value="C:TORC2 complex"/>
    <property type="evidence" value="ECO:0007669"/>
    <property type="project" value="TreeGrafter"/>
</dbReference>
<evidence type="ECO:0000259" key="6">
    <source>
        <dbReference type="PROSITE" id="PS50290"/>
    </source>
</evidence>
<dbReference type="GO" id="GO:0038202">
    <property type="term" value="P:TORC1 signaling"/>
    <property type="evidence" value="ECO:0007669"/>
    <property type="project" value="TreeGrafter"/>
</dbReference>
<dbReference type="Pfam" id="PF00454">
    <property type="entry name" value="PI3_PI4_kinase"/>
    <property type="match status" value="1"/>
</dbReference>
<dbReference type="PROSITE" id="PS51189">
    <property type="entry name" value="FAT"/>
    <property type="match status" value="1"/>
</dbReference>
<evidence type="ECO:0000256" key="1">
    <source>
        <dbReference type="ARBA" id="ARBA00011031"/>
    </source>
</evidence>
<dbReference type="PANTHER" id="PTHR11139:SF9">
    <property type="entry name" value="SERINE_THREONINE-PROTEIN KINASE MTOR"/>
    <property type="match status" value="1"/>
</dbReference>
<dbReference type="Gene3D" id="3.30.1010.10">
    <property type="entry name" value="Phosphatidylinositol 3-kinase Catalytic Subunit, Chain A, domain 4"/>
    <property type="match status" value="1"/>
</dbReference>
<dbReference type="SMART" id="SM01345">
    <property type="entry name" value="Rapamycin_bind"/>
    <property type="match status" value="1"/>
</dbReference>
<reference evidence="8" key="1">
    <citation type="submission" date="2018-11" db="EMBL/GenBank/DDBJ databases">
        <title>Myxobolus squamalis genome and transcriptome.</title>
        <authorList>
            <person name="Yahalomi D."/>
            <person name="Atkinson S.D."/>
            <person name="Neuhof M."/>
            <person name="Chang E.S."/>
            <person name="Philippe H."/>
            <person name="Cartwright P."/>
            <person name="Bartholomew J.L."/>
            <person name="Huchon D."/>
        </authorList>
    </citation>
    <scope>NUCLEOTIDE SEQUENCE</scope>
    <source>
        <strain evidence="8">71B08</strain>
        <tissue evidence="8">Whole</tissue>
    </source>
</reference>
<dbReference type="AlphaFoldDB" id="A0A6B2FWP2"/>
<dbReference type="Pfam" id="PF08771">
    <property type="entry name" value="FRB_dom"/>
    <property type="match status" value="1"/>
</dbReference>
<dbReference type="PROSITE" id="PS00915">
    <property type="entry name" value="PI3_4_KINASE_1"/>
    <property type="match status" value="1"/>
</dbReference>
<organism evidence="8">
    <name type="scientific">Myxobolus squamalis</name>
    <name type="common">Myxosporean</name>
    <dbReference type="NCBI Taxonomy" id="59785"/>
    <lineage>
        <taxon>Eukaryota</taxon>
        <taxon>Metazoa</taxon>
        <taxon>Cnidaria</taxon>
        <taxon>Myxozoa</taxon>
        <taxon>Myxosporea</taxon>
        <taxon>Bivalvulida</taxon>
        <taxon>Platysporina</taxon>
        <taxon>Myxobolidae</taxon>
        <taxon>Myxobolus</taxon>
    </lineage>
</organism>
<evidence type="ECO:0000256" key="5">
    <source>
        <dbReference type="ARBA" id="ARBA00048679"/>
    </source>
</evidence>
<keyword evidence="3" id="KW-0677">Repeat</keyword>
<feature type="domain" description="PI3K/PI4K catalytic" evidence="6">
    <location>
        <begin position="605"/>
        <end position="763"/>
    </location>
</feature>
<dbReference type="InterPro" id="IPR018936">
    <property type="entry name" value="PI3/4_kinase_CS"/>
</dbReference>
<feature type="domain" description="FAT" evidence="7">
    <location>
        <begin position="1"/>
        <end position="431"/>
    </location>
</feature>
<dbReference type="InterPro" id="IPR057564">
    <property type="entry name" value="HEAT_ATR"/>
</dbReference>
<dbReference type="InterPro" id="IPR009076">
    <property type="entry name" value="FRB_dom"/>
</dbReference>
<keyword evidence="4 8" id="KW-0418">Kinase</keyword>
<comment type="similarity">
    <text evidence="1">Belongs to the PI3/PI4-kinase family.</text>
</comment>
<dbReference type="GO" id="GO:0031931">
    <property type="term" value="C:TORC1 complex"/>
    <property type="evidence" value="ECO:0007669"/>
    <property type="project" value="TreeGrafter"/>
</dbReference>
<dbReference type="Pfam" id="PF02259">
    <property type="entry name" value="FAT"/>
    <property type="match status" value="1"/>
</dbReference>
<dbReference type="GO" id="GO:0005737">
    <property type="term" value="C:cytoplasm"/>
    <property type="evidence" value="ECO:0007669"/>
    <property type="project" value="TreeGrafter"/>
</dbReference>
<evidence type="ECO:0000256" key="3">
    <source>
        <dbReference type="ARBA" id="ARBA00022737"/>
    </source>
</evidence>
<keyword evidence="2" id="KW-0808">Transferase</keyword>
<dbReference type="InterPro" id="IPR014009">
    <property type="entry name" value="PIK_FAT"/>
</dbReference>
<evidence type="ECO:0000259" key="7">
    <source>
        <dbReference type="PROSITE" id="PS51189"/>
    </source>
</evidence>
<comment type="catalytic activity">
    <reaction evidence="5">
        <text>L-seryl-[protein] + ATP = O-phospho-L-seryl-[protein] + ADP + H(+)</text>
        <dbReference type="Rhea" id="RHEA:17989"/>
        <dbReference type="Rhea" id="RHEA-COMP:9863"/>
        <dbReference type="Rhea" id="RHEA-COMP:11604"/>
        <dbReference type="ChEBI" id="CHEBI:15378"/>
        <dbReference type="ChEBI" id="CHEBI:29999"/>
        <dbReference type="ChEBI" id="CHEBI:30616"/>
        <dbReference type="ChEBI" id="CHEBI:83421"/>
        <dbReference type="ChEBI" id="CHEBI:456216"/>
        <dbReference type="EC" id="2.7.11.1"/>
    </reaction>
</comment>
<dbReference type="FunFam" id="3.30.1010.10:FF:000006">
    <property type="entry name" value="Serine/threonine-protein kinase TOR"/>
    <property type="match status" value="1"/>
</dbReference>